<dbReference type="InterPro" id="IPR012338">
    <property type="entry name" value="Beta-lactam/transpept-like"/>
</dbReference>
<gene>
    <name evidence="4" type="ORF">CHX27_11395</name>
    <name evidence="3" type="ORF">CHX27_12530</name>
</gene>
<name>A0A255ZPQ7_9FLAO</name>
<reference evidence="4 5" key="1">
    <citation type="submission" date="2017-07" db="EMBL/GenBank/DDBJ databases">
        <title>Flavobacterium cyanobacteriorum sp. nov., isolated from cyanobacterial aggregates in a eutrophic lake.</title>
        <authorList>
            <person name="Cai H."/>
        </authorList>
    </citation>
    <scope>NUCLEOTIDE SEQUENCE [LARGE SCALE GENOMIC DNA]</scope>
    <source>
        <strain evidence="4 5">TH167</strain>
    </source>
</reference>
<dbReference type="PANTHER" id="PTHR46825:SF9">
    <property type="entry name" value="BETA-LACTAMASE-RELATED DOMAIN-CONTAINING PROTEIN"/>
    <property type="match status" value="1"/>
</dbReference>
<dbReference type="RefSeq" id="WP_094486906.1">
    <property type="nucleotide sequence ID" value="NZ_NOXX01000210.1"/>
</dbReference>
<organism evidence="4 5">
    <name type="scientific">Flavobacterium aurantiibacter</name>
    <dbReference type="NCBI Taxonomy" id="2023067"/>
    <lineage>
        <taxon>Bacteria</taxon>
        <taxon>Pseudomonadati</taxon>
        <taxon>Bacteroidota</taxon>
        <taxon>Flavobacteriia</taxon>
        <taxon>Flavobacteriales</taxon>
        <taxon>Flavobacteriaceae</taxon>
        <taxon>Flavobacterium</taxon>
    </lineage>
</organism>
<dbReference type="InterPro" id="IPR001466">
    <property type="entry name" value="Beta-lactam-related"/>
</dbReference>
<feature type="chain" id="PRO_5013507382" description="Beta-lactamase-related domain-containing protein" evidence="1">
    <location>
        <begin position="20"/>
        <end position="384"/>
    </location>
</feature>
<feature type="domain" description="Beta-lactamase-related" evidence="2">
    <location>
        <begin position="51"/>
        <end position="361"/>
    </location>
</feature>
<dbReference type="Gene3D" id="3.40.710.10">
    <property type="entry name" value="DD-peptidase/beta-lactamase superfamily"/>
    <property type="match status" value="1"/>
</dbReference>
<accession>A0A255ZPQ7</accession>
<sequence length="384" mass="44169">MRYLILLMLVLVTSCVGDARDRLSNSDHEQPFQVAFRTLSRQYKQEKAAVVDQFFKKYWLSNQVSGAFLVAKNGQIIYEAYKGCGSFERRDSIKAETPIHIASISKVLTAALIMRLKNEGLIQLDDDVSKYLKPFPYVGMTVRHLLTHRSGLANYAYLCDEKEIWDKRNRVKNSDVLAIFNKFSIPLQGGIGKRFAYCNTNYVLLALIAEQVTQKSYPALMQEYIFGPLGMKHSFVMTDDLDKEAVCQSYKGNRMRLAFDHLDDTYGDKNIYSTPRDLLLFDKATYSDDFFTDADKQEIYRGYSYESRGTRNYGIGIRLYEWKTGEKMFYHNGWWHGNTSSYVTLRKDSVCIIALSNKYSKVPYQSFKLASVFGNYPIDGEAGE</sequence>
<dbReference type="PROSITE" id="PS51257">
    <property type="entry name" value="PROKAR_LIPOPROTEIN"/>
    <property type="match status" value="1"/>
</dbReference>
<protein>
    <recommendedName>
        <fullName evidence="2">Beta-lactamase-related domain-containing protein</fullName>
    </recommendedName>
</protein>
<dbReference type="EMBL" id="NOXX01000216">
    <property type="protein sequence ID" value="OYQ41986.1"/>
    <property type="molecule type" value="Genomic_DNA"/>
</dbReference>
<dbReference type="InterPro" id="IPR050491">
    <property type="entry name" value="AmpC-like"/>
</dbReference>
<evidence type="ECO:0000259" key="2">
    <source>
        <dbReference type="Pfam" id="PF00144"/>
    </source>
</evidence>
<comment type="caution">
    <text evidence="4">The sequence shown here is derived from an EMBL/GenBank/DDBJ whole genome shotgun (WGS) entry which is preliminary data.</text>
</comment>
<dbReference type="SUPFAM" id="SSF56601">
    <property type="entry name" value="beta-lactamase/transpeptidase-like"/>
    <property type="match status" value="1"/>
</dbReference>
<proteinExistence type="predicted"/>
<dbReference type="PANTHER" id="PTHR46825">
    <property type="entry name" value="D-ALANYL-D-ALANINE-CARBOXYPEPTIDASE/ENDOPEPTIDASE AMPH"/>
    <property type="match status" value="1"/>
</dbReference>
<dbReference type="AlphaFoldDB" id="A0A255ZPQ7"/>
<keyword evidence="1" id="KW-0732">Signal</keyword>
<dbReference type="OrthoDB" id="9793489at2"/>
<dbReference type="Proteomes" id="UP000216035">
    <property type="component" value="Unassembled WGS sequence"/>
</dbReference>
<dbReference type="Pfam" id="PF00144">
    <property type="entry name" value="Beta-lactamase"/>
    <property type="match status" value="1"/>
</dbReference>
<evidence type="ECO:0000313" key="5">
    <source>
        <dbReference type="Proteomes" id="UP000216035"/>
    </source>
</evidence>
<keyword evidence="5" id="KW-1185">Reference proteome</keyword>
<evidence type="ECO:0000313" key="3">
    <source>
        <dbReference type="EMBL" id="OYQ41986.1"/>
    </source>
</evidence>
<dbReference type="EMBL" id="NOXX01000210">
    <property type="protein sequence ID" value="OYQ42894.1"/>
    <property type="molecule type" value="Genomic_DNA"/>
</dbReference>
<evidence type="ECO:0000256" key="1">
    <source>
        <dbReference type="SAM" id="SignalP"/>
    </source>
</evidence>
<feature type="signal peptide" evidence="1">
    <location>
        <begin position="1"/>
        <end position="19"/>
    </location>
</feature>
<evidence type="ECO:0000313" key="4">
    <source>
        <dbReference type="EMBL" id="OYQ42894.1"/>
    </source>
</evidence>